<dbReference type="GO" id="GO:0006897">
    <property type="term" value="P:endocytosis"/>
    <property type="evidence" value="ECO:0007669"/>
    <property type="project" value="TreeGrafter"/>
</dbReference>
<evidence type="ECO:0000259" key="3">
    <source>
        <dbReference type="PROSITE" id="PS50942"/>
    </source>
</evidence>
<dbReference type="PROSITE" id="PS50211">
    <property type="entry name" value="DENN"/>
    <property type="match status" value="1"/>
</dbReference>
<dbReference type="InterPro" id="IPR008942">
    <property type="entry name" value="ENTH_VHS"/>
</dbReference>
<dbReference type="Pfam" id="PF01417">
    <property type="entry name" value="ENTH"/>
    <property type="match status" value="1"/>
</dbReference>
<evidence type="ECO:0000313" key="5">
    <source>
        <dbReference type="Proteomes" id="UP001295423"/>
    </source>
</evidence>
<feature type="compositionally biased region" description="Low complexity" evidence="1">
    <location>
        <begin position="1056"/>
        <end position="1094"/>
    </location>
</feature>
<dbReference type="PROSITE" id="PS50942">
    <property type="entry name" value="ENTH"/>
    <property type="match status" value="1"/>
</dbReference>
<evidence type="ECO:0000259" key="2">
    <source>
        <dbReference type="PROSITE" id="PS50211"/>
    </source>
</evidence>
<feature type="domain" description="ENTH" evidence="3">
    <location>
        <begin position="624"/>
        <end position="756"/>
    </location>
</feature>
<dbReference type="InterPro" id="IPR040032">
    <property type="entry name" value="DENND1A/B/C"/>
</dbReference>
<dbReference type="InterPro" id="IPR013809">
    <property type="entry name" value="ENTH"/>
</dbReference>
<evidence type="ECO:0000256" key="1">
    <source>
        <dbReference type="SAM" id="MobiDB-lite"/>
    </source>
</evidence>
<dbReference type="GO" id="GO:0005085">
    <property type="term" value="F:guanyl-nucleotide exchange factor activity"/>
    <property type="evidence" value="ECO:0007669"/>
    <property type="project" value="InterPro"/>
</dbReference>
<evidence type="ECO:0008006" key="6">
    <source>
        <dbReference type="Google" id="ProtNLM"/>
    </source>
</evidence>
<dbReference type="SUPFAM" id="SSF48464">
    <property type="entry name" value="ENTH/VHS domain"/>
    <property type="match status" value="1"/>
</dbReference>
<feature type="region of interest" description="Disordered" evidence="1">
    <location>
        <begin position="802"/>
        <end position="854"/>
    </location>
</feature>
<dbReference type="InterPro" id="IPR001194">
    <property type="entry name" value="cDENN_dom"/>
</dbReference>
<dbReference type="GO" id="GO:1901981">
    <property type="term" value="F:phosphatidylinositol phosphate binding"/>
    <property type="evidence" value="ECO:0007669"/>
    <property type="project" value="TreeGrafter"/>
</dbReference>
<evidence type="ECO:0000313" key="4">
    <source>
        <dbReference type="EMBL" id="CAJ1966963.1"/>
    </source>
</evidence>
<organism evidence="4 5">
    <name type="scientific">Cylindrotheca closterium</name>
    <dbReference type="NCBI Taxonomy" id="2856"/>
    <lineage>
        <taxon>Eukaryota</taxon>
        <taxon>Sar</taxon>
        <taxon>Stramenopiles</taxon>
        <taxon>Ochrophyta</taxon>
        <taxon>Bacillariophyta</taxon>
        <taxon>Bacillariophyceae</taxon>
        <taxon>Bacillariophycidae</taxon>
        <taxon>Bacillariales</taxon>
        <taxon>Bacillariaceae</taxon>
        <taxon>Cylindrotheca</taxon>
    </lineage>
</organism>
<protein>
    <recommendedName>
        <fullName evidence="6">UDENN domain-containing protein</fullName>
    </recommendedName>
</protein>
<reference evidence="4" key="1">
    <citation type="submission" date="2023-08" db="EMBL/GenBank/DDBJ databases">
        <authorList>
            <person name="Audoor S."/>
            <person name="Bilcke G."/>
        </authorList>
    </citation>
    <scope>NUCLEOTIDE SEQUENCE</scope>
</reference>
<dbReference type="GO" id="GO:0005829">
    <property type="term" value="C:cytosol"/>
    <property type="evidence" value="ECO:0007669"/>
    <property type="project" value="TreeGrafter"/>
</dbReference>
<dbReference type="AlphaFoldDB" id="A0AAD2JNL7"/>
<dbReference type="SMART" id="SM00799">
    <property type="entry name" value="DENN"/>
    <property type="match status" value="1"/>
</dbReference>
<dbReference type="InterPro" id="IPR037516">
    <property type="entry name" value="Tripartite_DENN"/>
</dbReference>
<dbReference type="Gene3D" id="3.40.50.11500">
    <property type="match status" value="1"/>
</dbReference>
<feature type="compositionally biased region" description="Low complexity" evidence="1">
    <location>
        <begin position="962"/>
        <end position="1038"/>
    </location>
</feature>
<dbReference type="InterPro" id="IPR043153">
    <property type="entry name" value="DENN_C"/>
</dbReference>
<feature type="region of interest" description="Disordered" evidence="1">
    <location>
        <begin position="905"/>
        <end position="1094"/>
    </location>
</feature>
<dbReference type="EMBL" id="CAKOGP040002313">
    <property type="protein sequence ID" value="CAJ1966963.1"/>
    <property type="molecule type" value="Genomic_DNA"/>
</dbReference>
<sequence length="1094" mass="120672">MATAVAGQAPPPQRQQAPPTLPLFDQFLDLPHPAATTNCPPPFSLSAPGTLPEMEKELADNLSRVARFAFPEFDDALATNVPRESILNQFSQYAMQPKGFQHYTFSLQLQTGVRLHGHVRRYLPTHAEVRSRYDVGRRGERALVLLTRNSGSDLVYSAILKTIDALSFQDSVMTNDLKPHEEPQKWFLLKLFHQHQHLCARFNSLPFEQRKPMLLNVACLEAGEKRIVGLEQVDAARFLLPTQLLQATPSSMEIMTNASTLPLLRVLGVENSMRLISGLMSECRILLISHSPTRLAQCARSALSILAQGLLNWQHVYIPVLPPHLFQYIAAPMPYLMGMLASMAPRLEQAKDLGEIIIINLDQNRMETRGINGADVDRKIPDLFRRGYGDVATPQGSMSATEMLAQDLLDLLKADKRALYGESGLTNVAETAAKATKALKSGFSKLRNKGKKLLQKQSTLESASGSGDELDEAGGGYEVAEDAAEKQLPDYIFTQGSQNEQAEEEARIAFTAFFLASFGNMRWYLSAKPGKLPELDKQRFLQQRKALGDEYSAMWPLLQNFCQSQMFVQFAKARVEEVRTRYPVTAASPLFSKCTSYHRQHNVDFSVVNVRSVARQVAQQNPSRVILQTSARKMAMTLTSNKTFEGDYNKAVSQLVEQCRECSSVLFDVMSVVWVRMRDSKGLHWKHGFQSLQILRNLLYHGPVAAIAEATDGLDKIRMMKYYNENMRPQICTQIRQAAIQVYNLLVDRAKLFNIRRVCINKRRIMRKSDPGRYTRESRIRIGMPFAKIHAAFNPIARGQIAPAPTSGGGTDFLGMAAPAPVPMQQKAPPNQFGAAPVTAGTPNAPSPGSADDLLSIFQNTSISQPQQSQARTATPHDPFAVAAQPQGTSVMPTAQTAAAPLVAPQPAPQLGHPHSYGTKHAGVSPGAAPPATMPPFGYPPNAGAVPQMQPTQGYPDQRGVPQQQQQPSYGAQAPPQPQAPGYASQGYQQGVPPQGLPAQGVPPQGVPPQAQMQMQMPGYPPQVQGQPQHPGYPQGAPMRYHNPHAAYPHGHPHQQHVAQQQAYRGVPPQQQQQYQQPPQQQQRPPAAQFDPFG</sequence>
<dbReference type="Gene3D" id="1.25.40.90">
    <property type="match status" value="1"/>
</dbReference>
<dbReference type="Pfam" id="PF02141">
    <property type="entry name" value="DENN"/>
    <property type="match status" value="1"/>
</dbReference>
<feature type="domain" description="UDENN" evidence="2">
    <location>
        <begin position="36"/>
        <end position="581"/>
    </location>
</feature>
<dbReference type="PANTHER" id="PTHR13196">
    <property type="entry name" value="DENN DOMAIN-CONTAINING"/>
    <property type="match status" value="1"/>
</dbReference>
<dbReference type="GO" id="GO:0032456">
    <property type="term" value="P:endocytic recycling"/>
    <property type="evidence" value="ECO:0007669"/>
    <property type="project" value="TreeGrafter"/>
</dbReference>
<feature type="compositionally biased region" description="Pro residues" evidence="1">
    <location>
        <begin position="928"/>
        <end position="939"/>
    </location>
</feature>
<proteinExistence type="predicted"/>
<dbReference type="PANTHER" id="PTHR13196:SF14">
    <property type="entry name" value="UDENN DOMAIN-CONTAINING PROTEIN"/>
    <property type="match status" value="1"/>
</dbReference>
<comment type="caution">
    <text evidence="4">The sequence shown here is derived from an EMBL/GenBank/DDBJ whole genome shotgun (WGS) entry which is preliminary data.</text>
</comment>
<keyword evidence="5" id="KW-1185">Reference proteome</keyword>
<accession>A0AAD2JNL7</accession>
<gene>
    <name evidence="4" type="ORF">CYCCA115_LOCUS22543</name>
</gene>
<dbReference type="Proteomes" id="UP001295423">
    <property type="component" value="Unassembled WGS sequence"/>
</dbReference>
<name>A0AAD2JNL7_9STRA</name>